<evidence type="ECO:0000313" key="3">
    <source>
        <dbReference type="Proteomes" id="UP000176101"/>
    </source>
</evidence>
<comment type="caution">
    <text evidence="2">The sequence shown here is derived from an EMBL/GenBank/DDBJ whole genome shotgun (WGS) entry which is preliminary data.</text>
</comment>
<feature type="compositionally biased region" description="Basic and acidic residues" evidence="1">
    <location>
        <begin position="32"/>
        <end position="46"/>
    </location>
</feature>
<dbReference type="AlphaFoldDB" id="A0A1E7KN41"/>
<sequence length="74" mass="8073">MVAIDHHPGEARTVEFPDGRAWRRVTTTAEAIREDARSDAGAKLDAPRAALDGPGQALPQLYRRVKPPEGRGRS</sequence>
<reference evidence="2 3" key="1">
    <citation type="journal article" date="2016" name="Front. Microbiol.">
        <title>Comparative Genomics Analysis of Streptomyces Species Reveals Their Adaptation to the Marine Environment and Their Diversity at the Genomic Level.</title>
        <authorList>
            <person name="Tian X."/>
            <person name="Zhang Z."/>
            <person name="Yang T."/>
            <person name="Chen M."/>
            <person name="Li J."/>
            <person name="Chen F."/>
            <person name="Yang J."/>
            <person name="Li W."/>
            <person name="Zhang B."/>
            <person name="Zhang Z."/>
            <person name="Wu J."/>
            <person name="Zhang C."/>
            <person name="Long L."/>
            <person name="Xiao J."/>
        </authorList>
    </citation>
    <scope>NUCLEOTIDE SEQUENCE [LARGE SCALE GENOMIC DNA]</scope>
    <source>
        <strain evidence="2 3">SCSIO 02100</strain>
    </source>
</reference>
<proteinExistence type="predicted"/>
<dbReference type="EMBL" id="LJGU01000103">
    <property type="protein sequence ID" value="OEV05241.1"/>
    <property type="molecule type" value="Genomic_DNA"/>
</dbReference>
<name>A0A1E7KN41_9ACTN</name>
<gene>
    <name evidence="2" type="ORF">AN216_03725</name>
</gene>
<feature type="region of interest" description="Disordered" evidence="1">
    <location>
        <begin position="32"/>
        <end position="74"/>
    </location>
</feature>
<evidence type="ECO:0000313" key="2">
    <source>
        <dbReference type="EMBL" id="OEV05241.1"/>
    </source>
</evidence>
<dbReference type="Proteomes" id="UP000176101">
    <property type="component" value="Unassembled WGS sequence"/>
</dbReference>
<keyword evidence="3" id="KW-1185">Reference proteome</keyword>
<evidence type="ECO:0000256" key="1">
    <source>
        <dbReference type="SAM" id="MobiDB-lite"/>
    </source>
</evidence>
<organism evidence="2 3">
    <name type="scientific">Streptomyces oceani</name>
    <dbReference type="NCBI Taxonomy" id="1075402"/>
    <lineage>
        <taxon>Bacteria</taxon>
        <taxon>Bacillati</taxon>
        <taxon>Actinomycetota</taxon>
        <taxon>Actinomycetes</taxon>
        <taxon>Kitasatosporales</taxon>
        <taxon>Streptomycetaceae</taxon>
        <taxon>Streptomyces</taxon>
    </lineage>
</organism>
<accession>A0A1E7KN41</accession>
<dbReference type="STRING" id="1075402.AN216_03725"/>
<protein>
    <submittedName>
        <fullName evidence="2">Uncharacterized protein</fullName>
    </submittedName>
</protein>